<reference evidence="1 2" key="1">
    <citation type="submission" date="2020-11" db="EMBL/GenBank/DDBJ databases">
        <authorList>
            <person name="Peeters C."/>
        </authorList>
    </citation>
    <scope>NUCLEOTIDE SEQUENCE [LARGE SCALE GENOMIC DNA]</scope>
    <source>
        <strain evidence="1 2">LMG 8286</strain>
    </source>
</reference>
<dbReference type="CDD" id="cd06981">
    <property type="entry name" value="cupin_reut_a1446"/>
    <property type="match status" value="1"/>
</dbReference>
<dbReference type="InterPro" id="IPR011051">
    <property type="entry name" value="RmlC_Cupin_sf"/>
</dbReference>
<evidence type="ECO:0000313" key="2">
    <source>
        <dbReference type="Proteomes" id="UP000789359"/>
    </source>
</evidence>
<keyword evidence="2" id="KW-1185">Reference proteome</keyword>
<evidence type="ECO:0000313" key="1">
    <source>
        <dbReference type="EMBL" id="CAD7286481.1"/>
    </source>
</evidence>
<gene>
    <name evidence="1" type="ORF">LMG8286_00314</name>
</gene>
<name>A0ABM8Q0X2_9BACT</name>
<evidence type="ECO:0008006" key="3">
    <source>
        <dbReference type="Google" id="ProtNLM"/>
    </source>
</evidence>
<accession>A0ABM8Q0X2</accession>
<organism evidence="1 2">
    <name type="scientific">Campylobacter suis</name>
    <dbReference type="NCBI Taxonomy" id="2790657"/>
    <lineage>
        <taxon>Bacteria</taxon>
        <taxon>Pseudomonadati</taxon>
        <taxon>Campylobacterota</taxon>
        <taxon>Epsilonproteobacteria</taxon>
        <taxon>Campylobacterales</taxon>
        <taxon>Campylobacteraceae</taxon>
        <taxon>Campylobacter</taxon>
    </lineage>
</organism>
<proteinExistence type="predicted"/>
<comment type="caution">
    <text evidence="1">The sequence shown here is derived from an EMBL/GenBank/DDBJ whole genome shotgun (WGS) entry which is preliminary data.</text>
</comment>
<sequence>MIKNLFEDLNFSSQNELVCDVFMGKNFRIERILSYGQTTNWQEQDEDEWVCVIDGKARILFEGELGKQTALCFLNLQDKIIKEKSIEVLLQKGDALFIPAGAKHRVSYTPKGCFWLCVFAKNQLV</sequence>
<dbReference type="EMBL" id="CAJHOE010000001">
    <property type="protein sequence ID" value="CAD7286481.1"/>
    <property type="molecule type" value="Genomic_DNA"/>
</dbReference>
<dbReference type="Proteomes" id="UP000789359">
    <property type="component" value="Unassembled WGS sequence"/>
</dbReference>
<dbReference type="Gene3D" id="2.60.120.10">
    <property type="entry name" value="Jelly Rolls"/>
    <property type="match status" value="1"/>
</dbReference>
<dbReference type="SUPFAM" id="SSF51182">
    <property type="entry name" value="RmlC-like cupins"/>
    <property type="match status" value="1"/>
</dbReference>
<dbReference type="InterPro" id="IPR014710">
    <property type="entry name" value="RmlC-like_jellyroll"/>
</dbReference>
<dbReference type="RefSeq" id="WP_230056111.1">
    <property type="nucleotide sequence ID" value="NZ_CAJHOE010000001.1"/>
</dbReference>
<protein>
    <recommendedName>
        <fullName evidence="3">Cupin domain-containing protein</fullName>
    </recommendedName>
</protein>